<dbReference type="PANTHER" id="PTHR48007:SF38">
    <property type="entry name" value="LEUCINE-RICH REPEAT PROTEIN KINASE FAMILY PROTEIN"/>
    <property type="match status" value="1"/>
</dbReference>
<evidence type="ECO:0000256" key="3">
    <source>
        <dbReference type="ARBA" id="ARBA00022692"/>
    </source>
</evidence>
<dbReference type="Proteomes" id="UP000257109">
    <property type="component" value="Unassembled WGS sequence"/>
</dbReference>
<accession>A0A371G3T1</accession>
<comment type="subcellular location">
    <subcellularLocation>
        <location evidence="1">Membrane</location>
    </subcellularLocation>
</comment>
<feature type="domain" description="Protein kinase" evidence="9">
    <location>
        <begin position="370"/>
        <end position="643"/>
    </location>
</feature>
<dbReference type="Gene3D" id="3.30.200.20">
    <property type="entry name" value="Phosphorylase Kinase, domain 1"/>
    <property type="match status" value="1"/>
</dbReference>
<protein>
    <submittedName>
        <fullName evidence="10">Pollen receptor-like kinase 3</fullName>
    </submittedName>
</protein>
<dbReference type="EMBL" id="QJKJ01006842">
    <property type="protein sequence ID" value="RDX85236.1"/>
    <property type="molecule type" value="Genomic_DNA"/>
</dbReference>
<dbReference type="PROSITE" id="PS50011">
    <property type="entry name" value="PROTEIN_KINASE_DOM"/>
    <property type="match status" value="1"/>
</dbReference>
<feature type="transmembrane region" description="Helical" evidence="8">
    <location>
        <begin position="266"/>
        <end position="285"/>
    </location>
</feature>
<dbReference type="Pfam" id="PF00069">
    <property type="entry name" value="Pkinase"/>
    <property type="match status" value="1"/>
</dbReference>
<dbReference type="InterPro" id="IPR000719">
    <property type="entry name" value="Prot_kinase_dom"/>
</dbReference>
<keyword evidence="3 8" id="KW-0812">Transmembrane</keyword>
<evidence type="ECO:0000256" key="1">
    <source>
        <dbReference type="ARBA" id="ARBA00004370"/>
    </source>
</evidence>
<feature type="non-terminal residue" evidence="10">
    <location>
        <position position="1"/>
    </location>
</feature>
<evidence type="ECO:0000256" key="5">
    <source>
        <dbReference type="ARBA" id="ARBA00022989"/>
    </source>
</evidence>
<evidence type="ECO:0000313" key="11">
    <source>
        <dbReference type="Proteomes" id="UP000257109"/>
    </source>
</evidence>
<evidence type="ECO:0000256" key="2">
    <source>
        <dbReference type="ARBA" id="ARBA00022614"/>
    </source>
</evidence>
<keyword evidence="6 8" id="KW-0472">Membrane</keyword>
<dbReference type="Pfam" id="PF13855">
    <property type="entry name" value="LRR_8"/>
    <property type="match status" value="1"/>
</dbReference>
<gene>
    <name evidence="10" type="primary">PRK3</name>
    <name evidence="10" type="ORF">CR513_33605</name>
</gene>
<keyword evidence="2" id="KW-0433">Leucine-rich repeat</keyword>
<keyword evidence="5 8" id="KW-1133">Transmembrane helix</keyword>
<dbReference type="Gene3D" id="3.80.10.10">
    <property type="entry name" value="Ribonuclease Inhibitor"/>
    <property type="match status" value="2"/>
</dbReference>
<name>A0A371G3T1_MUCPR</name>
<evidence type="ECO:0000256" key="6">
    <source>
        <dbReference type="ARBA" id="ARBA00023136"/>
    </source>
</evidence>
<dbReference type="InterPro" id="IPR011009">
    <property type="entry name" value="Kinase-like_dom_sf"/>
</dbReference>
<reference evidence="10" key="1">
    <citation type="submission" date="2018-05" db="EMBL/GenBank/DDBJ databases">
        <title>Draft genome of Mucuna pruriens seed.</title>
        <authorList>
            <person name="Nnadi N.E."/>
            <person name="Vos R."/>
            <person name="Hasami M.H."/>
            <person name="Devisetty U.K."/>
            <person name="Aguiy J.C."/>
        </authorList>
    </citation>
    <scope>NUCLEOTIDE SEQUENCE [LARGE SCALE GENOMIC DNA]</scope>
    <source>
        <strain evidence="10">JCA_2017</strain>
    </source>
</reference>
<dbReference type="InterPro" id="IPR013210">
    <property type="entry name" value="LRR_N_plant-typ"/>
</dbReference>
<keyword evidence="4" id="KW-0677">Repeat</keyword>
<feature type="region of interest" description="Disordered" evidence="7">
    <location>
        <begin position="314"/>
        <end position="345"/>
    </location>
</feature>
<dbReference type="Pfam" id="PF08263">
    <property type="entry name" value="LRRNT_2"/>
    <property type="match status" value="1"/>
</dbReference>
<dbReference type="GO" id="GO:0004672">
    <property type="term" value="F:protein kinase activity"/>
    <property type="evidence" value="ECO:0007669"/>
    <property type="project" value="InterPro"/>
</dbReference>
<dbReference type="InterPro" id="IPR032675">
    <property type="entry name" value="LRR_dom_sf"/>
</dbReference>
<sequence length="742" mass="80987">MAIAPAIILQPTLIIIVTLPVIYSMTEAEALVSLKNSFSNAEALDGWVVGSIPCSEDDQWEGISCNNGLVTGLRLGGMGLVGEILVDALLELKGLRTISFNNNSFSGSIPEFNRIGFLKAIYLQGNKFSGDIPPEYFQRMRSLKKLWLADNQFTGLIPPSLAEMPHLMELHLENNQFSGSIPQMNNPSLLQFSVRNNKLEGEVPASLWKFGVSSFEGNPGVCGEKFGKSCDLALAKVSPNPSPIAAQSNVGDASVGYSGNDNSFEVAGIIIASVVLVSLVVFFIVRSKRKEEENFDILGHEINEGAVEVQVTSTAPVRRDMDDASTSSVNRKSSSSSRRASMSTQSRNNIGELVMVNDERGVFGLPDLMRAAAEVLGNGGFGSSYKAVMANGVAVVVKRTREINGLERDDFDAEMTKLAMLKHWNVLAPLAYHFRKDEKLVISEYVPRGSLLFSLHGDRGPSHAELDWPARMKIVRGIAEGIRYLHTELASFDLPHGNLKSSNVLLGPDNEPMLVDYGFGHMVNPSSVAHLLFAYKAPEAAQHGQVSRSCDIYCLGIVILEILTGKFPSQYLSNGKGGTDVVQWVHTAIFEGRESEVLDPEISNSRNCLGEMGQLLHVGAACTESNPHLRLDVVEAIRRIEAIRSEGVQESRTIETLNKGGDVEQIALEAKIILNLAAPRLECLHGINRDVSYLVHTLEFSTSRSGTVTDIKISTSSRSHKYGWLHQTGKFHKQLSPAKDIT</sequence>
<proteinExistence type="predicted"/>
<evidence type="ECO:0000256" key="7">
    <source>
        <dbReference type="SAM" id="MobiDB-lite"/>
    </source>
</evidence>
<dbReference type="AlphaFoldDB" id="A0A371G3T1"/>
<dbReference type="InterPro" id="IPR046959">
    <property type="entry name" value="PRK1-6/SRF4-like"/>
</dbReference>
<dbReference type="SUPFAM" id="SSF52058">
    <property type="entry name" value="L domain-like"/>
    <property type="match status" value="1"/>
</dbReference>
<comment type="caution">
    <text evidence="10">The sequence shown here is derived from an EMBL/GenBank/DDBJ whole genome shotgun (WGS) entry which is preliminary data.</text>
</comment>
<dbReference type="InterPro" id="IPR001611">
    <property type="entry name" value="Leu-rich_rpt"/>
</dbReference>
<dbReference type="STRING" id="157652.A0A371G3T1"/>
<evidence type="ECO:0000259" key="9">
    <source>
        <dbReference type="PROSITE" id="PS50011"/>
    </source>
</evidence>
<dbReference type="GO" id="GO:0005524">
    <property type="term" value="F:ATP binding"/>
    <property type="evidence" value="ECO:0007669"/>
    <property type="project" value="InterPro"/>
</dbReference>
<dbReference type="OrthoDB" id="418615at2759"/>
<evidence type="ECO:0000313" key="10">
    <source>
        <dbReference type="EMBL" id="RDX85236.1"/>
    </source>
</evidence>
<dbReference type="SUPFAM" id="SSF56112">
    <property type="entry name" value="Protein kinase-like (PK-like)"/>
    <property type="match status" value="1"/>
</dbReference>
<feature type="compositionally biased region" description="Low complexity" evidence="7">
    <location>
        <begin position="325"/>
        <end position="345"/>
    </location>
</feature>
<evidence type="ECO:0000256" key="4">
    <source>
        <dbReference type="ARBA" id="ARBA00022737"/>
    </source>
</evidence>
<dbReference type="PANTHER" id="PTHR48007">
    <property type="entry name" value="LEUCINE-RICH REPEAT RECEPTOR-LIKE PROTEIN KINASE PXC1"/>
    <property type="match status" value="1"/>
</dbReference>
<keyword evidence="11" id="KW-1185">Reference proteome</keyword>
<dbReference type="Gene3D" id="1.10.510.10">
    <property type="entry name" value="Transferase(Phosphotransferase) domain 1"/>
    <property type="match status" value="1"/>
</dbReference>
<dbReference type="GO" id="GO:0016020">
    <property type="term" value="C:membrane"/>
    <property type="evidence" value="ECO:0007669"/>
    <property type="project" value="UniProtKB-SubCell"/>
</dbReference>
<organism evidence="10 11">
    <name type="scientific">Mucuna pruriens</name>
    <name type="common">Velvet bean</name>
    <name type="synonym">Dolichos pruriens</name>
    <dbReference type="NCBI Taxonomy" id="157652"/>
    <lineage>
        <taxon>Eukaryota</taxon>
        <taxon>Viridiplantae</taxon>
        <taxon>Streptophyta</taxon>
        <taxon>Embryophyta</taxon>
        <taxon>Tracheophyta</taxon>
        <taxon>Spermatophyta</taxon>
        <taxon>Magnoliopsida</taxon>
        <taxon>eudicotyledons</taxon>
        <taxon>Gunneridae</taxon>
        <taxon>Pentapetalae</taxon>
        <taxon>rosids</taxon>
        <taxon>fabids</taxon>
        <taxon>Fabales</taxon>
        <taxon>Fabaceae</taxon>
        <taxon>Papilionoideae</taxon>
        <taxon>50 kb inversion clade</taxon>
        <taxon>NPAAA clade</taxon>
        <taxon>indigoferoid/millettioid clade</taxon>
        <taxon>Phaseoleae</taxon>
        <taxon>Mucuna</taxon>
    </lineage>
</organism>
<evidence type="ECO:0000256" key="8">
    <source>
        <dbReference type="SAM" id="Phobius"/>
    </source>
</evidence>